<evidence type="ECO:0008006" key="3">
    <source>
        <dbReference type="Google" id="ProtNLM"/>
    </source>
</evidence>
<gene>
    <name evidence="1" type="ORF">COV34_00030</name>
</gene>
<dbReference type="EMBL" id="PCXL01000002">
    <property type="protein sequence ID" value="PIR38949.1"/>
    <property type="molecule type" value="Genomic_DNA"/>
</dbReference>
<protein>
    <recommendedName>
        <fullName evidence="3">YdeI/OmpD-associated family protein</fullName>
    </recommendedName>
</protein>
<sequence length="81" mass="9959">MKQRSYSRKRYTMPDFIEKALVKNQLVEAYNGRPPYQQNDYIGWITRAKRQETQQKRLNQMLDELKRGDTYMNMSWKPKLR</sequence>
<organism evidence="1 2">
    <name type="scientific">Candidatus Zambryskibacteria bacterium CG10_big_fil_rev_8_21_14_0_10_42_12</name>
    <dbReference type="NCBI Taxonomy" id="1975115"/>
    <lineage>
        <taxon>Bacteria</taxon>
        <taxon>Candidatus Zambryskiibacteriota</taxon>
    </lineage>
</organism>
<comment type="caution">
    <text evidence="1">The sequence shown here is derived from an EMBL/GenBank/DDBJ whole genome shotgun (WGS) entry which is preliminary data.</text>
</comment>
<reference evidence="1 2" key="1">
    <citation type="submission" date="2017-09" db="EMBL/GenBank/DDBJ databases">
        <title>Depth-based differentiation of microbial function through sediment-hosted aquifers and enrichment of novel symbionts in the deep terrestrial subsurface.</title>
        <authorList>
            <person name="Probst A.J."/>
            <person name="Ladd B."/>
            <person name="Jarett J.K."/>
            <person name="Geller-Mcgrath D.E."/>
            <person name="Sieber C.M."/>
            <person name="Emerson J.B."/>
            <person name="Anantharaman K."/>
            <person name="Thomas B.C."/>
            <person name="Malmstrom R."/>
            <person name="Stieglmeier M."/>
            <person name="Klingl A."/>
            <person name="Woyke T."/>
            <person name="Ryan C.M."/>
            <person name="Banfield J.F."/>
        </authorList>
    </citation>
    <scope>NUCLEOTIDE SEQUENCE [LARGE SCALE GENOMIC DNA]</scope>
    <source>
        <strain evidence="1">CG10_big_fil_rev_8_21_14_0_10_42_12</strain>
    </source>
</reference>
<evidence type="ECO:0000313" key="2">
    <source>
        <dbReference type="Proteomes" id="UP000231333"/>
    </source>
</evidence>
<dbReference type="Proteomes" id="UP000231333">
    <property type="component" value="Unassembled WGS sequence"/>
</dbReference>
<accession>A0A2H0QXF9</accession>
<name>A0A2H0QXF9_9BACT</name>
<dbReference type="AlphaFoldDB" id="A0A2H0QXF9"/>
<evidence type="ECO:0000313" key="1">
    <source>
        <dbReference type="EMBL" id="PIR38949.1"/>
    </source>
</evidence>
<proteinExistence type="predicted"/>
<dbReference type="Pfam" id="PF13376">
    <property type="entry name" value="OmdA"/>
    <property type="match status" value="1"/>
</dbReference>